<organism evidence="1">
    <name type="scientific">marine sediment metagenome</name>
    <dbReference type="NCBI Taxonomy" id="412755"/>
    <lineage>
        <taxon>unclassified sequences</taxon>
        <taxon>metagenomes</taxon>
        <taxon>ecological metagenomes</taxon>
    </lineage>
</organism>
<dbReference type="EMBL" id="LAZR01022188">
    <property type="protein sequence ID" value="KKL82745.1"/>
    <property type="molecule type" value="Genomic_DNA"/>
</dbReference>
<name>A0A0F9HM14_9ZZZZ</name>
<evidence type="ECO:0000313" key="1">
    <source>
        <dbReference type="EMBL" id="KKL82745.1"/>
    </source>
</evidence>
<gene>
    <name evidence="1" type="ORF">LCGC14_1981720</name>
</gene>
<dbReference type="AlphaFoldDB" id="A0A0F9HM14"/>
<reference evidence="1" key="1">
    <citation type="journal article" date="2015" name="Nature">
        <title>Complex archaea that bridge the gap between prokaryotes and eukaryotes.</title>
        <authorList>
            <person name="Spang A."/>
            <person name="Saw J.H."/>
            <person name="Jorgensen S.L."/>
            <person name="Zaremba-Niedzwiedzka K."/>
            <person name="Martijn J."/>
            <person name="Lind A.E."/>
            <person name="van Eijk R."/>
            <person name="Schleper C."/>
            <person name="Guy L."/>
            <person name="Ettema T.J."/>
        </authorList>
    </citation>
    <scope>NUCLEOTIDE SEQUENCE</scope>
</reference>
<sequence>MGTKVIIPPVFSPTDCPGCTPPSGSRWEPGETPLDVFVYFESMTLCPSGTPPPPNGRTFRLRQSLISSCLWEFTDASWSISWEAFVLAPLRSRLRLSDTPGFFYFASDKVVCPPEFFVYPNDLTSCLPLRGARDGFAIVTWMDAINQIVFDYNLPTASQLMYEMFVKNGTSVIHKFANQERSLNVKFDIPT</sequence>
<accession>A0A0F9HM14</accession>
<protein>
    <submittedName>
        <fullName evidence="1">Uncharacterized protein</fullName>
    </submittedName>
</protein>
<comment type="caution">
    <text evidence="1">The sequence shown here is derived from an EMBL/GenBank/DDBJ whole genome shotgun (WGS) entry which is preliminary data.</text>
</comment>
<proteinExistence type="predicted"/>